<dbReference type="GO" id="GO:0003700">
    <property type="term" value="F:DNA-binding transcription factor activity"/>
    <property type="evidence" value="ECO:0007669"/>
    <property type="project" value="TreeGrafter"/>
</dbReference>
<reference evidence="6 7" key="1">
    <citation type="submission" date="2017-03" db="EMBL/GenBank/DDBJ databases">
        <authorList>
            <person name="Afonso C.L."/>
            <person name="Miller P.J."/>
            <person name="Scott M.A."/>
            <person name="Spackman E."/>
            <person name="Goraichik I."/>
            <person name="Dimitrov K.M."/>
            <person name="Suarez D.L."/>
            <person name="Swayne D.E."/>
        </authorList>
    </citation>
    <scope>NUCLEOTIDE SEQUENCE [LARGE SCALE GENOMIC DNA]</scope>
    <source>
        <strain evidence="6 7">CECT 7066</strain>
    </source>
</reference>
<dbReference type="STRING" id="315423.SAMN04488020_10623"/>
<evidence type="ECO:0000259" key="4">
    <source>
        <dbReference type="PROSITE" id="PS50042"/>
    </source>
</evidence>
<accession>A0A1Y5SXL3</accession>
<evidence type="ECO:0000313" key="6">
    <source>
        <dbReference type="EMBL" id="SLN50216.1"/>
    </source>
</evidence>
<dbReference type="InterPro" id="IPR000595">
    <property type="entry name" value="cNMP-bd_dom"/>
</dbReference>
<dbReference type="Gene3D" id="1.10.10.10">
    <property type="entry name" value="Winged helix-like DNA-binding domain superfamily/Winged helix DNA-binding domain"/>
    <property type="match status" value="1"/>
</dbReference>
<organism evidence="6 7">
    <name type="scientific">Palleronia marisminoris</name>
    <dbReference type="NCBI Taxonomy" id="315423"/>
    <lineage>
        <taxon>Bacteria</taxon>
        <taxon>Pseudomonadati</taxon>
        <taxon>Pseudomonadota</taxon>
        <taxon>Alphaproteobacteria</taxon>
        <taxon>Rhodobacterales</taxon>
        <taxon>Roseobacteraceae</taxon>
        <taxon>Palleronia</taxon>
    </lineage>
</organism>
<proteinExistence type="predicted"/>
<dbReference type="CDD" id="cd00038">
    <property type="entry name" value="CAP_ED"/>
    <property type="match status" value="1"/>
</dbReference>
<dbReference type="InterPro" id="IPR018490">
    <property type="entry name" value="cNMP-bd_dom_sf"/>
</dbReference>
<dbReference type="RefSeq" id="WP_085854236.1">
    <property type="nucleotide sequence ID" value="NZ_FOPF01000006.1"/>
</dbReference>
<feature type="domain" description="Cyclic nucleotide-binding" evidence="4">
    <location>
        <begin position="15"/>
        <end position="118"/>
    </location>
</feature>
<evidence type="ECO:0000256" key="3">
    <source>
        <dbReference type="ARBA" id="ARBA00023163"/>
    </source>
</evidence>
<keyword evidence="1" id="KW-0805">Transcription regulation</keyword>
<name>A0A1Y5SXL3_9RHOB</name>
<evidence type="ECO:0000313" key="7">
    <source>
        <dbReference type="Proteomes" id="UP000193870"/>
    </source>
</evidence>
<dbReference type="EMBL" id="FWFV01000006">
    <property type="protein sequence ID" value="SLN50216.1"/>
    <property type="molecule type" value="Genomic_DNA"/>
</dbReference>
<evidence type="ECO:0000256" key="1">
    <source>
        <dbReference type="ARBA" id="ARBA00023015"/>
    </source>
</evidence>
<dbReference type="Gene3D" id="2.60.120.10">
    <property type="entry name" value="Jelly Rolls"/>
    <property type="match status" value="1"/>
</dbReference>
<dbReference type="SMART" id="SM00419">
    <property type="entry name" value="HTH_CRP"/>
    <property type="match status" value="1"/>
</dbReference>
<dbReference type="OrthoDB" id="7584044at2"/>
<feature type="domain" description="HTH crp-type" evidence="5">
    <location>
        <begin position="149"/>
        <end position="223"/>
    </location>
</feature>
<gene>
    <name evidence="6" type="primary">aadR</name>
    <name evidence="6" type="ORF">PAM7066_02256</name>
</gene>
<dbReference type="SUPFAM" id="SSF46785">
    <property type="entry name" value="Winged helix' DNA-binding domain"/>
    <property type="match status" value="1"/>
</dbReference>
<dbReference type="GO" id="GO:0003677">
    <property type="term" value="F:DNA binding"/>
    <property type="evidence" value="ECO:0007669"/>
    <property type="project" value="UniProtKB-KW"/>
</dbReference>
<evidence type="ECO:0000256" key="2">
    <source>
        <dbReference type="ARBA" id="ARBA00023125"/>
    </source>
</evidence>
<evidence type="ECO:0000259" key="5">
    <source>
        <dbReference type="PROSITE" id="PS51063"/>
    </source>
</evidence>
<dbReference type="PROSITE" id="PS50042">
    <property type="entry name" value="CNMP_BINDING_3"/>
    <property type="match status" value="1"/>
</dbReference>
<dbReference type="Pfam" id="PF00027">
    <property type="entry name" value="cNMP_binding"/>
    <property type="match status" value="1"/>
</dbReference>
<protein>
    <submittedName>
        <fullName evidence="6">Transcriptional activatory protein AadR</fullName>
    </submittedName>
</protein>
<dbReference type="Proteomes" id="UP000193870">
    <property type="component" value="Unassembled WGS sequence"/>
</dbReference>
<keyword evidence="7" id="KW-1185">Reference proteome</keyword>
<sequence>MAIDCRNCPLRANPLFQTMTEDELEFMRDFKSGEIEIPPGAPILVESEPSPRLYTVLDGMGLRFKTLDDGRRQVLNFVMPGDFLGLQAAFGAHMGHSVEATTPMRLCVFERSEFFSVFANQPSRAYDVTWIAATEEHFLGEALASIGQRSAIERIAWGLVQIFERARHLGMTQGTTLDFPFRQQDLADTLGLSLVHTNKTLAKLRERQLATWMGRQLTIHDLDGLNKLAMASPGVLLKERPLM</sequence>
<dbReference type="InterPro" id="IPR014710">
    <property type="entry name" value="RmlC-like_jellyroll"/>
</dbReference>
<dbReference type="PROSITE" id="PS51063">
    <property type="entry name" value="HTH_CRP_2"/>
    <property type="match status" value="1"/>
</dbReference>
<dbReference type="InterPro" id="IPR012318">
    <property type="entry name" value="HTH_CRP"/>
</dbReference>
<dbReference type="AlphaFoldDB" id="A0A1Y5SXL3"/>
<keyword evidence="3" id="KW-0804">Transcription</keyword>
<dbReference type="SUPFAM" id="SSF51206">
    <property type="entry name" value="cAMP-binding domain-like"/>
    <property type="match status" value="1"/>
</dbReference>
<dbReference type="GO" id="GO:0005829">
    <property type="term" value="C:cytosol"/>
    <property type="evidence" value="ECO:0007669"/>
    <property type="project" value="TreeGrafter"/>
</dbReference>
<dbReference type="InterPro" id="IPR036390">
    <property type="entry name" value="WH_DNA-bd_sf"/>
</dbReference>
<dbReference type="InterPro" id="IPR050397">
    <property type="entry name" value="Env_Response_Regulators"/>
</dbReference>
<dbReference type="PANTHER" id="PTHR24567:SF68">
    <property type="entry name" value="DNA-BINDING TRANSCRIPTIONAL DUAL REGULATOR CRP"/>
    <property type="match status" value="1"/>
</dbReference>
<dbReference type="Pfam" id="PF13545">
    <property type="entry name" value="HTH_Crp_2"/>
    <property type="match status" value="1"/>
</dbReference>
<keyword evidence="2" id="KW-0238">DNA-binding</keyword>
<dbReference type="PANTHER" id="PTHR24567">
    <property type="entry name" value="CRP FAMILY TRANSCRIPTIONAL REGULATORY PROTEIN"/>
    <property type="match status" value="1"/>
</dbReference>
<dbReference type="InterPro" id="IPR036388">
    <property type="entry name" value="WH-like_DNA-bd_sf"/>
</dbReference>